<dbReference type="Gene3D" id="3.30.565.10">
    <property type="entry name" value="Histidine kinase-like ATPase, C-terminal domain"/>
    <property type="match status" value="1"/>
</dbReference>
<dbReference type="InterPro" id="IPR036388">
    <property type="entry name" value="WH-like_DNA-bd_sf"/>
</dbReference>
<organism evidence="3 4">
    <name type="scientific">Candidatus Sungbacteria bacterium RIFCSPHIGHO2_02_FULL_49_12</name>
    <dbReference type="NCBI Taxonomy" id="1802271"/>
    <lineage>
        <taxon>Bacteria</taxon>
        <taxon>Candidatus Sungiibacteriota</taxon>
    </lineage>
</organism>
<dbReference type="AlphaFoldDB" id="A0A1G2KQU1"/>
<comment type="caution">
    <text evidence="3">The sequence shown here is derived from an EMBL/GenBank/DDBJ whole genome shotgun (WGS) entry which is preliminary data.</text>
</comment>
<evidence type="ECO:0000313" key="3">
    <source>
        <dbReference type="EMBL" id="OHA00841.1"/>
    </source>
</evidence>
<dbReference type="InterPro" id="IPR036890">
    <property type="entry name" value="HATPase_C_sf"/>
</dbReference>
<accession>A0A1G2KQU1</accession>
<proteinExistence type="predicted"/>
<feature type="domain" description="DUF4325" evidence="2">
    <location>
        <begin position="278"/>
        <end position="332"/>
    </location>
</feature>
<dbReference type="Gene3D" id="1.10.10.10">
    <property type="entry name" value="Winged helix-like DNA-binding domain superfamily/Winged helix DNA-binding domain"/>
    <property type="match status" value="1"/>
</dbReference>
<dbReference type="Proteomes" id="UP000177362">
    <property type="component" value="Unassembled WGS sequence"/>
</dbReference>
<dbReference type="Pfam" id="PF14213">
    <property type="entry name" value="DUF4325"/>
    <property type="match status" value="1"/>
</dbReference>
<gene>
    <name evidence="3" type="ORF">A3C11_03120</name>
</gene>
<dbReference type="EMBL" id="MHQJ01000035">
    <property type="protein sequence ID" value="OHA00841.1"/>
    <property type="molecule type" value="Genomic_DNA"/>
</dbReference>
<dbReference type="SUPFAM" id="SSF46785">
    <property type="entry name" value="Winged helix' DNA-binding domain"/>
    <property type="match status" value="1"/>
</dbReference>
<dbReference type="InterPro" id="IPR036390">
    <property type="entry name" value="WH_DNA-bd_sf"/>
</dbReference>
<evidence type="ECO:0008006" key="5">
    <source>
        <dbReference type="Google" id="ProtNLM"/>
    </source>
</evidence>
<evidence type="ECO:0000259" key="1">
    <source>
        <dbReference type="Pfam" id="PF13581"/>
    </source>
</evidence>
<dbReference type="SUPFAM" id="SSF55874">
    <property type="entry name" value="ATPase domain of HSP90 chaperone/DNA topoisomerase II/histidine kinase"/>
    <property type="match status" value="1"/>
</dbReference>
<dbReference type="Pfam" id="PF13581">
    <property type="entry name" value="HATPase_c_2"/>
    <property type="match status" value="1"/>
</dbReference>
<feature type="domain" description="Histidine kinase/HSP90-like ATPase" evidence="1">
    <location>
        <begin position="104"/>
        <end position="207"/>
    </location>
</feature>
<evidence type="ECO:0000313" key="4">
    <source>
        <dbReference type="Proteomes" id="UP000177362"/>
    </source>
</evidence>
<sequence>MDVRSIILKKLNERGEVTTAEVTKEAGFSRVYVNKFLNELKDEGKIVLIGRTNRAKYVLANKDIVAKAKHEILGIHRFLQNIDLSEDVVLDEIKRDTGVFIDLSQNVNQIVSYAFTEILNNAIEHSKSSEIEVVLRRDESMIRFDIIDRGIGIYNNLMQTRGLKGELEAIQDLLKGKQTTAPEAHTGEGIFFTSKVSDTMTIQSSNKKLIFNNIIEDIFIRDVKNFKGTKVTFSIASDSRKVLEDIFKKYTGDSYEFSKTSVAVRLYKMGTLYISRSQAKRIMTGLEKFRTISLDFKHIKMVGQAFADEIFRIWKSHHPDIEIRTANTNENIDFMIKRAMPKPEEHIGDRPQLFK</sequence>
<dbReference type="InterPro" id="IPR003594">
    <property type="entry name" value="HATPase_dom"/>
</dbReference>
<evidence type="ECO:0000259" key="2">
    <source>
        <dbReference type="Pfam" id="PF14213"/>
    </source>
</evidence>
<protein>
    <recommendedName>
        <fullName evidence="5">DUF4325 domain-containing protein</fullName>
    </recommendedName>
</protein>
<dbReference type="InterPro" id="IPR025474">
    <property type="entry name" value="DUF4325"/>
</dbReference>
<name>A0A1G2KQU1_9BACT</name>
<dbReference type="STRING" id="1802271.A3C11_03120"/>
<reference evidence="3 4" key="1">
    <citation type="journal article" date="2016" name="Nat. Commun.">
        <title>Thousands of microbial genomes shed light on interconnected biogeochemical processes in an aquifer system.</title>
        <authorList>
            <person name="Anantharaman K."/>
            <person name="Brown C.T."/>
            <person name="Hug L.A."/>
            <person name="Sharon I."/>
            <person name="Castelle C.J."/>
            <person name="Probst A.J."/>
            <person name="Thomas B.C."/>
            <person name="Singh A."/>
            <person name="Wilkins M.J."/>
            <person name="Karaoz U."/>
            <person name="Brodie E.L."/>
            <person name="Williams K.H."/>
            <person name="Hubbard S.S."/>
            <person name="Banfield J.F."/>
        </authorList>
    </citation>
    <scope>NUCLEOTIDE SEQUENCE [LARGE SCALE GENOMIC DNA]</scope>
</reference>